<comment type="caution">
    <text evidence="8">The sequence shown here is derived from an EMBL/GenBank/DDBJ whole genome shotgun (WGS) entry which is preliminary data.</text>
</comment>
<dbReference type="InterPro" id="IPR050367">
    <property type="entry name" value="APC_superfamily"/>
</dbReference>
<dbReference type="Proteomes" id="UP001549162">
    <property type="component" value="Unassembled WGS sequence"/>
</dbReference>
<dbReference type="InterPro" id="IPR002293">
    <property type="entry name" value="AA/rel_permease1"/>
</dbReference>
<keyword evidence="5 7" id="KW-1133">Transmembrane helix</keyword>
<feature type="transmembrane region" description="Helical" evidence="7">
    <location>
        <begin position="196"/>
        <end position="218"/>
    </location>
</feature>
<feature type="transmembrane region" description="Helical" evidence="7">
    <location>
        <begin position="155"/>
        <end position="176"/>
    </location>
</feature>
<feature type="transmembrane region" description="Helical" evidence="7">
    <location>
        <begin position="383"/>
        <end position="402"/>
    </location>
</feature>
<dbReference type="Pfam" id="PF13520">
    <property type="entry name" value="AA_permease_2"/>
    <property type="match status" value="1"/>
</dbReference>
<evidence type="ECO:0000256" key="3">
    <source>
        <dbReference type="ARBA" id="ARBA00022475"/>
    </source>
</evidence>
<dbReference type="EMBL" id="JBEPMA010000003">
    <property type="protein sequence ID" value="MET3617063.1"/>
    <property type="molecule type" value="Genomic_DNA"/>
</dbReference>
<evidence type="ECO:0000256" key="6">
    <source>
        <dbReference type="ARBA" id="ARBA00023136"/>
    </source>
</evidence>
<feature type="transmembrane region" description="Helical" evidence="7">
    <location>
        <begin position="40"/>
        <end position="63"/>
    </location>
</feature>
<evidence type="ECO:0000313" key="8">
    <source>
        <dbReference type="EMBL" id="MET3617063.1"/>
    </source>
</evidence>
<dbReference type="Gene3D" id="1.20.1740.10">
    <property type="entry name" value="Amino acid/polyamine transporter I"/>
    <property type="match status" value="1"/>
</dbReference>
<comment type="subcellular location">
    <subcellularLocation>
        <location evidence="1">Cell membrane</location>
        <topology evidence="1">Multi-pass membrane protein</topology>
    </subcellularLocation>
</comment>
<gene>
    <name evidence="8" type="ORF">ABID14_000691</name>
</gene>
<evidence type="ECO:0000313" key="9">
    <source>
        <dbReference type="Proteomes" id="UP001549162"/>
    </source>
</evidence>
<name>A0ABV2J8I8_9FIRM</name>
<dbReference type="PANTHER" id="PTHR42770:SF15">
    <property type="entry name" value="GLUTAMATE_GAMMA-AMINOBUTYRATE ANTIPORTER-RELATED"/>
    <property type="match status" value="1"/>
</dbReference>
<evidence type="ECO:0000256" key="1">
    <source>
        <dbReference type="ARBA" id="ARBA00004651"/>
    </source>
</evidence>
<proteinExistence type="predicted"/>
<feature type="transmembrane region" description="Helical" evidence="7">
    <location>
        <begin position="449"/>
        <end position="469"/>
    </location>
</feature>
<keyword evidence="2" id="KW-0813">Transport</keyword>
<keyword evidence="9" id="KW-1185">Reference proteome</keyword>
<sequence length="481" mass="53585">MIESEKRIKWYMLSFMAFSTLWGFGNVVNGFLYFNGVQVIFSWIMMFLLYFIPNAFMVGELGSAFKNEGGGVTSWIRSTTNEKLAYYAGWTYWACHITYIASKGSGGLKALSWMIFQSSEAYDAIPTIYIQVATLVVFLFFCWVASRGINPLKNLATLAGSSMFVMSILYILMMFAAPKINPGGGYLSADWTFDNLIPTFDMKYFTSLSILVFAVGGIEKMSPYVNKMEGDPSRAFPKAMIFAAIMVIISAIFGTIAMGMMFDPELINASPEAFDSYLANGAYMAFQQLGEYYGIGNTLMIIYALCNTIGQFSTLVVSIDAPLRMLLEDDRANKFIPRTLLKKNKYGAFINGIKLIVILCGAIIVAQIVAPGAAAVLRQLTKLNSIVMPLRYLWVFVAYIALRKKTNEFPREYKFVKGNGIALFFGGWCFFVTAACCLLGIISDDPFQMMLNIITPVVLIALGMILPVLRAREDKKLGIEK</sequence>
<evidence type="ECO:0000256" key="7">
    <source>
        <dbReference type="SAM" id="Phobius"/>
    </source>
</evidence>
<keyword evidence="6 7" id="KW-0472">Membrane</keyword>
<feature type="transmembrane region" description="Helical" evidence="7">
    <location>
        <begin position="301"/>
        <end position="327"/>
    </location>
</feature>
<keyword evidence="4 7" id="KW-0812">Transmembrane</keyword>
<feature type="transmembrane region" description="Helical" evidence="7">
    <location>
        <begin position="121"/>
        <end position="143"/>
    </location>
</feature>
<dbReference type="PANTHER" id="PTHR42770">
    <property type="entry name" value="AMINO ACID TRANSPORTER-RELATED"/>
    <property type="match status" value="1"/>
</dbReference>
<evidence type="ECO:0000256" key="4">
    <source>
        <dbReference type="ARBA" id="ARBA00022692"/>
    </source>
</evidence>
<feature type="transmembrane region" description="Helical" evidence="7">
    <location>
        <begin position="239"/>
        <end position="262"/>
    </location>
</feature>
<accession>A0ABV2J8I8</accession>
<feature type="transmembrane region" description="Helical" evidence="7">
    <location>
        <begin position="422"/>
        <end position="443"/>
    </location>
</feature>
<feature type="transmembrane region" description="Helical" evidence="7">
    <location>
        <begin position="12"/>
        <end position="34"/>
    </location>
</feature>
<dbReference type="PIRSF" id="PIRSF006060">
    <property type="entry name" value="AA_transporter"/>
    <property type="match status" value="1"/>
</dbReference>
<keyword evidence="3" id="KW-1003">Cell membrane</keyword>
<organism evidence="8 9">
    <name type="scientific">Peptoniphilus olsenii</name>
    <dbReference type="NCBI Taxonomy" id="411570"/>
    <lineage>
        <taxon>Bacteria</taxon>
        <taxon>Bacillati</taxon>
        <taxon>Bacillota</taxon>
        <taxon>Tissierellia</taxon>
        <taxon>Tissierellales</taxon>
        <taxon>Peptoniphilaceae</taxon>
        <taxon>Peptoniphilus</taxon>
    </lineage>
</organism>
<evidence type="ECO:0000256" key="2">
    <source>
        <dbReference type="ARBA" id="ARBA00022448"/>
    </source>
</evidence>
<feature type="transmembrane region" description="Helical" evidence="7">
    <location>
        <begin position="348"/>
        <end position="377"/>
    </location>
</feature>
<evidence type="ECO:0000256" key="5">
    <source>
        <dbReference type="ARBA" id="ARBA00022989"/>
    </source>
</evidence>
<reference evidence="8 9" key="1">
    <citation type="submission" date="2024-06" db="EMBL/GenBank/DDBJ databases">
        <title>Genomic Encyclopedia of Type Strains, Phase IV (KMG-IV): sequencing the most valuable type-strain genomes for metagenomic binning, comparative biology and taxonomic classification.</title>
        <authorList>
            <person name="Goeker M."/>
        </authorList>
    </citation>
    <scope>NUCLEOTIDE SEQUENCE [LARGE SCALE GENOMIC DNA]</scope>
    <source>
        <strain evidence="8 9">DSM 21460</strain>
    </source>
</reference>
<protein>
    <submittedName>
        <fullName evidence="8">Amino acid transporter</fullName>
    </submittedName>
</protein>